<accession>A0A7H1C4Y9</accession>
<name>A0A7H1C4Y9_9PAST</name>
<dbReference type="AlphaFoldDB" id="A0A7H1C4Y9"/>
<dbReference type="InterPro" id="IPR036388">
    <property type="entry name" value="WH-like_DNA-bd_sf"/>
</dbReference>
<dbReference type="PANTHER" id="PTHR18964:SF169">
    <property type="entry name" value="N-ACETYLMANNOSAMINE KINASE"/>
    <property type="match status" value="1"/>
</dbReference>
<keyword evidence="2" id="KW-1185">Reference proteome</keyword>
<dbReference type="GO" id="GO:0009384">
    <property type="term" value="F:N-acylmannosamine kinase activity"/>
    <property type="evidence" value="ECO:0007669"/>
    <property type="project" value="TreeGrafter"/>
</dbReference>
<dbReference type="Gene3D" id="3.30.420.40">
    <property type="match status" value="2"/>
</dbReference>
<dbReference type="Gene3D" id="1.10.10.10">
    <property type="entry name" value="Winged helix-like DNA-binding domain superfamily/Winged helix DNA-binding domain"/>
    <property type="match status" value="1"/>
</dbReference>
<gene>
    <name evidence="1" type="ORF">ICJ55_04770</name>
</gene>
<organism evidence="1 2">
    <name type="scientific">Mannheimia bovis</name>
    <dbReference type="NCBI Taxonomy" id="2770636"/>
    <lineage>
        <taxon>Bacteria</taxon>
        <taxon>Pseudomonadati</taxon>
        <taxon>Pseudomonadota</taxon>
        <taxon>Gammaproteobacteria</taxon>
        <taxon>Pasteurellales</taxon>
        <taxon>Pasteurellaceae</taxon>
        <taxon>Mannheimia</taxon>
    </lineage>
</organism>
<evidence type="ECO:0000313" key="2">
    <source>
        <dbReference type="Proteomes" id="UP000576260"/>
    </source>
</evidence>
<dbReference type="PANTHER" id="PTHR18964">
    <property type="entry name" value="ROK (REPRESSOR, ORF, KINASE) FAMILY"/>
    <property type="match status" value="1"/>
</dbReference>
<dbReference type="Pfam" id="PF00480">
    <property type="entry name" value="ROK"/>
    <property type="match status" value="1"/>
</dbReference>
<dbReference type="GO" id="GO:0019262">
    <property type="term" value="P:N-acetylneuraminate catabolic process"/>
    <property type="evidence" value="ECO:0007669"/>
    <property type="project" value="TreeGrafter"/>
</dbReference>
<protein>
    <submittedName>
        <fullName evidence="1">ROK family protein</fullName>
    </submittedName>
</protein>
<reference evidence="1 2" key="1">
    <citation type="submission" date="2020-09" db="EMBL/GenBank/DDBJ databases">
        <title>Mannheimia bovis sp.nov., isolated from a cow.</title>
        <authorList>
            <person name="Li F."/>
        </authorList>
    </citation>
    <scope>NUCLEOTIDE SEQUENCE [LARGE SCALE GENOMIC DNA]</scope>
    <source>
        <strain evidence="1 2">ZY190616</strain>
    </source>
</reference>
<dbReference type="SUPFAM" id="SSF53067">
    <property type="entry name" value="Actin-like ATPase domain"/>
    <property type="match status" value="1"/>
</dbReference>
<dbReference type="RefSeq" id="WP_188157540.1">
    <property type="nucleotide sequence ID" value="NZ_CP061280.1"/>
</dbReference>
<dbReference type="InterPro" id="IPR043129">
    <property type="entry name" value="ATPase_NBD"/>
</dbReference>
<evidence type="ECO:0000313" key="1">
    <source>
        <dbReference type="EMBL" id="QNS16044.1"/>
    </source>
</evidence>
<dbReference type="SUPFAM" id="SSF46785">
    <property type="entry name" value="Winged helix' DNA-binding domain"/>
    <property type="match status" value="1"/>
</dbReference>
<dbReference type="CDD" id="cd23763">
    <property type="entry name" value="ASKHA_ATPase_ROK"/>
    <property type="match status" value="1"/>
</dbReference>
<dbReference type="KEGG" id="mbos:ICJ55_04770"/>
<proteinExistence type="predicted"/>
<dbReference type="InterPro" id="IPR000600">
    <property type="entry name" value="ROK"/>
</dbReference>
<dbReference type="Proteomes" id="UP000576260">
    <property type="component" value="Chromosome"/>
</dbReference>
<dbReference type="InterPro" id="IPR036390">
    <property type="entry name" value="WH_DNA-bd_sf"/>
</dbReference>
<dbReference type="EMBL" id="CP061280">
    <property type="protein sequence ID" value="QNS16044.1"/>
    <property type="molecule type" value="Genomic_DNA"/>
</dbReference>
<sequence>MTSLSPIHQLRASHRLLLKLIRQHTPSRAELSQLSGLTPGAITQYCDQLFELGLIKNGDKIEGKRGTASYYLTLNPTACYALGITFSVEVFYLAIVDFSGKCVYSQTVPYHSASDFETTVVQVKQTIYHTLAEQQITETQVIGVGYAIPGYIRADGAYSAAWLPMMQQRPNLQAVFEQKIGLKAWVENNINAIAIGEYYSGLWNQMEDMVVISADFGVGAGVISQGRLVAGGFGNAGEIGMFFPDKSHRPSWRDLLLQLQQHSFSESDLPQLIRQRHPLLENWLTHAKQQFLFLITSATAWLDPKVIVITGLLPAELISEIIEYIRNAESFTAYPHKPHPLLSSSRLEKEQTAIGTALLPIYHLFND</sequence>